<accession>A0A1H7YIX8</accession>
<reference evidence="2" key="1">
    <citation type="submission" date="2016-10" db="EMBL/GenBank/DDBJ databases">
        <authorList>
            <person name="Varghese N."/>
            <person name="Submissions S."/>
        </authorList>
    </citation>
    <scope>NUCLEOTIDE SEQUENCE [LARGE SCALE GENOMIC DNA]</scope>
    <source>
        <strain evidence="2">DSM 17044</strain>
    </source>
</reference>
<keyword evidence="2" id="KW-1185">Reference proteome</keyword>
<evidence type="ECO:0000313" key="1">
    <source>
        <dbReference type="EMBL" id="SEM45268.1"/>
    </source>
</evidence>
<organism evidence="1 2">
    <name type="scientific">Stigmatella aurantiaca</name>
    <dbReference type="NCBI Taxonomy" id="41"/>
    <lineage>
        <taxon>Bacteria</taxon>
        <taxon>Pseudomonadati</taxon>
        <taxon>Myxococcota</taxon>
        <taxon>Myxococcia</taxon>
        <taxon>Myxococcales</taxon>
        <taxon>Cystobacterineae</taxon>
        <taxon>Archangiaceae</taxon>
        <taxon>Stigmatella</taxon>
    </lineage>
</organism>
<dbReference type="RefSeq" id="WP_218158152.1">
    <property type="nucleotide sequence ID" value="NZ_FOAP01000017.1"/>
</dbReference>
<gene>
    <name evidence="1" type="ORF">SAMN05444354_11717</name>
</gene>
<dbReference type="Proteomes" id="UP000182719">
    <property type="component" value="Unassembled WGS sequence"/>
</dbReference>
<evidence type="ECO:0000313" key="2">
    <source>
        <dbReference type="Proteomes" id="UP000182719"/>
    </source>
</evidence>
<dbReference type="EMBL" id="FOAP01000017">
    <property type="protein sequence ID" value="SEM45268.1"/>
    <property type="molecule type" value="Genomic_DNA"/>
</dbReference>
<dbReference type="AlphaFoldDB" id="A0A1H7YIX8"/>
<name>A0A1H7YIX8_STIAU</name>
<sequence length="58" mass="6714">MDTLTMDSPTLTREKDGWLIRVKLAGRVQEVRCATENQARYFAAMLAMNPLKPTRFRN</sequence>
<protein>
    <submittedName>
        <fullName evidence="1">Uncharacterized protein</fullName>
    </submittedName>
</protein>
<proteinExistence type="predicted"/>